<keyword evidence="5" id="KW-0812">Transmembrane</keyword>
<comment type="function">
    <text evidence="10">Vesicle trafficking protein that functions in the early secretory pathway, possibly by mediating retrograde transport from cis-Golgi membranes to the ER.</text>
</comment>
<dbReference type="PANTHER" id="PTHR19957:SF124">
    <property type="entry name" value="SYNTAXIN-8"/>
    <property type="match status" value="1"/>
</dbReference>
<dbReference type="GO" id="GO:0031201">
    <property type="term" value="C:SNARE complex"/>
    <property type="evidence" value="ECO:0007669"/>
    <property type="project" value="TreeGrafter"/>
</dbReference>
<gene>
    <name evidence="15" type="ORF">IHE44_0006707</name>
    <name evidence="14" type="ORF">IHE44_009552</name>
</gene>
<dbReference type="InterPro" id="IPR000727">
    <property type="entry name" value="T_SNARE_dom"/>
</dbReference>
<dbReference type="GO" id="GO:0005484">
    <property type="term" value="F:SNAP receptor activity"/>
    <property type="evidence" value="ECO:0007669"/>
    <property type="project" value="TreeGrafter"/>
</dbReference>
<dbReference type="GO" id="GO:0048278">
    <property type="term" value="P:vesicle docking"/>
    <property type="evidence" value="ECO:0007669"/>
    <property type="project" value="TreeGrafter"/>
</dbReference>
<dbReference type="Gene3D" id="1.20.5.110">
    <property type="match status" value="1"/>
</dbReference>
<reference evidence="15 16" key="2">
    <citation type="journal article" date="2021" name="J. Hered.">
        <title>Feather Gene Expression Elucidates the Developmental Basis of Plumage Iridescence in African Starlings.</title>
        <authorList>
            <person name="Rubenstein D.R."/>
            <person name="Corvelo A."/>
            <person name="MacManes M.D."/>
            <person name="Maia R."/>
            <person name="Narzisi G."/>
            <person name="Rousaki A."/>
            <person name="Vandenabeele P."/>
            <person name="Shawkey M.D."/>
            <person name="Solomon J."/>
        </authorList>
    </citation>
    <scope>NUCLEOTIDE SEQUENCE [LARGE SCALE GENOMIC DNA]</scope>
    <source>
        <strain evidence="15">SS15</strain>
    </source>
</reference>
<proteinExistence type="inferred from homology"/>
<dbReference type="Proteomes" id="UP000618051">
    <property type="component" value="Unassembled WGS sequence"/>
</dbReference>
<evidence type="ECO:0000256" key="8">
    <source>
        <dbReference type="ARBA" id="ARBA00023054"/>
    </source>
</evidence>
<keyword evidence="3" id="KW-0813">Transport</keyword>
<accession>A0A835TN60</accession>
<evidence type="ECO:0000256" key="1">
    <source>
        <dbReference type="ARBA" id="ARBA00004211"/>
    </source>
</evidence>
<dbReference type="EMBL" id="JADDUC010000375">
    <property type="protein sequence ID" value="KAG0113866.1"/>
    <property type="molecule type" value="Genomic_DNA"/>
</dbReference>
<evidence type="ECO:0000256" key="5">
    <source>
        <dbReference type="ARBA" id="ARBA00022692"/>
    </source>
</evidence>
<evidence type="ECO:0000256" key="4">
    <source>
        <dbReference type="ARBA" id="ARBA00022553"/>
    </source>
</evidence>
<keyword evidence="16" id="KW-1185">Reference proteome</keyword>
<feature type="domain" description="T-SNARE coiled-coil homology" evidence="13">
    <location>
        <begin position="158"/>
        <end position="220"/>
    </location>
</feature>
<dbReference type="GO" id="GO:0005770">
    <property type="term" value="C:late endosome"/>
    <property type="evidence" value="ECO:0007669"/>
    <property type="project" value="UniProtKB-ARBA"/>
</dbReference>
<dbReference type="OrthoDB" id="428895at2759"/>
<keyword evidence="6" id="KW-0832">Ubl conjugation</keyword>
<dbReference type="EMBL" id="JADDUC020000022">
    <property type="protein sequence ID" value="KAI1232264.1"/>
    <property type="molecule type" value="Genomic_DNA"/>
</dbReference>
<keyword evidence="8 12" id="KW-0175">Coiled coil</keyword>
<keyword evidence="7" id="KW-1133">Transmembrane helix</keyword>
<comment type="subcellular location">
    <subcellularLocation>
        <location evidence="1">Membrane</location>
        <topology evidence="1">Single-pass type IV membrane protein</topology>
    </subcellularLocation>
</comment>
<dbReference type="SUPFAM" id="SSF58038">
    <property type="entry name" value="SNARE fusion complex"/>
    <property type="match status" value="1"/>
</dbReference>
<evidence type="ECO:0000313" key="16">
    <source>
        <dbReference type="Proteomes" id="UP000618051"/>
    </source>
</evidence>
<keyword evidence="9" id="KW-0472">Membrane</keyword>
<keyword evidence="4" id="KW-0597">Phosphoprotein</keyword>
<dbReference type="AlphaFoldDB" id="A0A835TN60"/>
<evidence type="ECO:0000313" key="14">
    <source>
        <dbReference type="EMBL" id="KAG0113866.1"/>
    </source>
</evidence>
<dbReference type="InterPro" id="IPR041875">
    <property type="entry name" value="Syntaxin-8_SNARE"/>
</dbReference>
<organism evidence="14">
    <name type="scientific">Lamprotornis superbus</name>
    <dbReference type="NCBI Taxonomy" id="245042"/>
    <lineage>
        <taxon>Eukaryota</taxon>
        <taxon>Metazoa</taxon>
        <taxon>Chordata</taxon>
        <taxon>Craniata</taxon>
        <taxon>Vertebrata</taxon>
        <taxon>Euteleostomi</taxon>
        <taxon>Archelosauria</taxon>
        <taxon>Archosauria</taxon>
        <taxon>Dinosauria</taxon>
        <taxon>Saurischia</taxon>
        <taxon>Theropoda</taxon>
        <taxon>Coelurosauria</taxon>
        <taxon>Aves</taxon>
        <taxon>Neognathae</taxon>
        <taxon>Neoaves</taxon>
        <taxon>Telluraves</taxon>
        <taxon>Australaves</taxon>
        <taxon>Passeriformes</taxon>
        <taxon>Sturnidae</taxon>
        <taxon>Lamprotornis</taxon>
    </lineage>
</organism>
<evidence type="ECO:0000313" key="15">
    <source>
        <dbReference type="EMBL" id="KAI1232264.1"/>
    </source>
</evidence>
<evidence type="ECO:0000256" key="9">
    <source>
        <dbReference type="ARBA" id="ARBA00023136"/>
    </source>
</evidence>
<sequence>RTTFSTAISASEESKPQGNVGLVLFGAFLELELSEVVFYGNIARFSVKEVNVAIRTSLQSLREKIEQLRELLLRAVSTHQIATSTQLEGDRRQNLVDDLLTRHRQLEASYRNEGPEPDMSRSSLMAGGAKRGVTNPWLLEESEETRGLGFDELRQQQRRIIEEQDAGLDALSSIISRQKQMGQEIGNELDEQNEIIDDLTNLVESTDDRLRSQTRHVKMVDKKSTSCGRKWLQHKSFHTRAVLS</sequence>
<evidence type="ECO:0000259" key="13">
    <source>
        <dbReference type="PROSITE" id="PS50192"/>
    </source>
</evidence>
<evidence type="ECO:0000256" key="11">
    <source>
        <dbReference type="ARBA" id="ARBA00072662"/>
    </source>
</evidence>
<dbReference type="GO" id="GO:0006886">
    <property type="term" value="P:intracellular protein transport"/>
    <property type="evidence" value="ECO:0007669"/>
    <property type="project" value="TreeGrafter"/>
</dbReference>
<comment type="similarity">
    <text evidence="2">Belongs to the syntaxin family.</text>
</comment>
<comment type="caution">
    <text evidence="14">The sequence shown here is derived from an EMBL/GenBank/DDBJ whole genome shotgun (WGS) entry which is preliminary data.</text>
</comment>
<feature type="non-terminal residue" evidence="14">
    <location>
        <position position="244"/>
    </location>
</feature>
<reference evidence="14" key="1">
    <citation type="submission" date="2020-10" db="EMBL/GenBank/DDBJ databases">
        <title>Feather gene expression reveals the developmental basis of iridescence in African starlings.</title>
        <authorList>
            <person name="Rubenstein D.R."/>
        </authorList>
    </citation>
    <scope>NUCLEOTIDE SEQUENCE</scope>
    <source>
        <strain evidence="14">SS15</strain>
        <tissue evidence="14">Liver</tissue>
    </source>
</reference>
<dbReference type="InterPro" id="IPR045242">
    <property type="entry name" value="Syntaxin"/>
</dbReference>
<dbReference type="GO" id="GO:0000149">
    <property type="term" value="F:SNARE binding"/>
    <property type="evidence" value="ECO:0007669"/>
    <property type="project" value="TreeGrafter"/>
</dbReference>
<name>A0A835TN60_9PASS</name>
<evidence type="ECO:0000256" key="2">
    <source>
        <dbReference type="ARBA" id="ARBA00009063"/>
    </source>
</evidence>
<dbReference type="FunFam" id="1.20.5.110:FF:000036">
    <property type="entry name" value="Putative Syntaxin-8"/>
    <property type="match status" value="1"/>
</dbReference>
<evidence type="ECO:0000256" key="12">
    <source>
        <dbReference type="SAM" id="Coils"/>
    </source>
</evidence>
<evidence type="ECO:0000256" key="7">
    <source>
        <dbReference type="ARBA" id="ARBA00022989"/>
    </source>
</evidence>
<evidence type="ECO:0000256" key="3">
    <source>
        <dbReference type="ARBA" id="ARBA00022448"/>
    </source>
</evidence>
<evidence type="ECO:0000256" key="6">
    <source>
        <dbReference type="ARBA" id="ARBA00022843"/>
    </source>
</evidence>
<dbReference type="GO" id="GO:0006906">
    <property type="term" value="P:vesicle fusion"/>
    <property type="evidence" value="ECO:0007669"/>
    <property type="project" value="TreeGrafter"/>
</dbReference>
<feature type="coiled-coil region" evidence="12">
    <location>
        <begin position="51"/>
        <end position="78"/>
    </location>
</feature>
<dbReference type="PROSITE" id="PS50192">
    <property type="entry name" value="T_SNARE"/>
    <property type="match status" value="1"/>
</dbReference>
<reference evidence="15" key="3">
    <citation type="submission" date="2022-01" db="EMBL/GenBank/DDBJ databases">
        <authorList>
            <person name="Rubenstein D.R."/>
        </authorList>
    </citation>
    <scope>NUCLEOTIDE SEQUENCE</scope>
    <source>
        <strain evidence="15">SS15</strain>
        <tissue evidence="15">Liver</tissue>
    </source>
</reference>
<dbReference type="CDD" id="cd15852">
    <property type="entry name" value="SNARE_Syntaxin8"/>
    <property type="match status" value="1"/>
</dbReference>
<evidence type="ECO:0000256" key="10">
    <source>
        <dbReference type="ARBA" id="ARBA00055629"/>
    </source>
</evidence>
<dbReference type="SMART" id="SM00397">
    <property type="entry name" value="t_SNARE"/>
    <property type="match status" value="1"/>
</dbReference>
<dbReference type="PANTHER" id="PTHR19957">
    <property type="entry name" value="SYNTAXIN"/>
    <property type="match status" value="1"/>
</dbReference>
<protein>
    <recommendedName>
        <fullName evidence="11">Syntaxin-8</fullName>
    </recommendedName>
</protein>